<gene>
    <name evidence="9" type="ORF">GCM10011591_09100</name>
</gene>
<feature type="domain" description="RNA polymerase sigma factor 70 region 4 type 2" evidence="7">
    <location>
        <begin position="122"/>
        <end position="170"/>
    </location>
</feature>
<evidence type="ECO:0000256" key="2">
    <source>
        <dbReference type="ARBA" id="ARBA00023015"/>
    </source>
</evidence>
<dbReference type="Pfam" id="PF04542">
    <property type="entry name" value="Sigma70_r2"/>
    <property type="match status" value="1"/>
</dbReference>
<protein>
    <submittedName>
        <fullName evidence="9">RNA polymerase subunit sigma-24</fullName>
    </submittedName>
</protein>
<dbReference type="InterPro" id="IPR013325">
    <property type="entry name" value="RNA_pol_sigma_r2"/>
</dbReference>
<dbReference type="Gene3D" id="1.10.1740.10">
    <property type="match status" value="1"/>
</dbReference>
<evidence type="ECO:0000259" key="6">
    <source>
        <dbReference type="Pfam" id="PF04542"/>
    </source>
</evidence>
<dbReference type="InterPro" id="IPR007627">
    <property type="entry name" value="RNA_pol_sigma70_r2"/>
</dbReference>
<comment type="caution">
    <text evidence="9">The sequence shown here is derived from an EMBL/GenBank/DDBJ whole genome shotgun (WGS) entry which is preliminary data.</text>
</comment>
<evidence type="ECO:0000259" key="7">
    <source>
        <dbReference type="Pfam" id="PF08281"/>
    </source>
</evidence>
<dbReference type="GO" id="GO:0016987">
    <property type="term" value="F:sigma factor activity"/>
    <property type="evidence" value="ECO:0007669"/>
    <property type="project" value="UniProtKB-KW"/>
</dbReference>
<keyword evidence="4" id="KW-0238">DNA-binding</keyword>
<dbReference type="Pfam" id="PF20239">
    <property type="entry name" value="DUF6596"/>
    <property type="match status" value="1"/>
</dbReference>
<dbReference type="SUPFAM" id="SSF88946">
    <property type="entry name" value="Sigma2 domain of RNA polymerase sigma factors"/>
    <property type="match status" value="1"/>
</dbReference>
<dbReference type="InterPro" id="IPR036388">
    <property type="entry name" value="WH-like_DNA-bd_sf"/>
</dbReference>
<dbReference type="NCBIfam" id="TIGR02937">
    <property type="entry name" value="sigma70-ECF"/>
    <property type="match status" value="1"/>
</dbReference>
<comment type="similarity">
    <text evidence="1">Belongs to the sigma-70 factor family. ECF subfamily.</text>
</comment>
<dbReference type="InterPro" id="IPR014284">
    <property type="entry name" value="RNA_pol_sigma-70_dom"/>
</dbReference>
<dbReference type="InterPro" id="IPR013324">
    <property type="entry name" value="RNA_pol_sigma_r3/r4-like"/>
</dbReference>
<keyword evidence="2" id="KW-0805">Transcription regulation</keyword>
<proteinExistence type="inferred from homology"/>
<keyword evidence="10" id="KW-1185">Reference proteome</keyword>
<evidence type="ECO:0000313" key="9">
    <source>
        <dbReference type="EMBL" id="GGK39579.1"/>
    </source>
</evidence>
<evidence type="ECO:0000256" key="1">
    <source>
        <dbReference type="ARBA" id="ARBA00010641"/>
    </source>
</evidence>
<evidence type="ECO:0000256" key="3">
    <source>
        <dbReference type="ARBA" id="ARBA00023082"/>
    </source>
</evidence>
<sequence>MTAETAVAAAVEQAHRREWAFVLAATVRLVRDIDLAEECVQEAYETALTAWVADGIPDSPGAWLTTVARRRALDKIRRESTLQRLLPRLVVDDDTVDDPADLALLALDKPIPDDRLRLISTCCHPALSESAQVALTLRLVCGMTTHEVARAFLVSESTMAARLTRAKRKIAVAGIPYRVPSMRELPARVDAVCRVVHLLFTTGHTAPTGTELVRADLVERAKQVARMMRALIPADPTVTGLLALILLTDARRDARVDADGTMRTLEFQDRAKWDRAAIAEGIALVKQALAKQSLAAPDPYTLAAAIAAVHDEAPTWADTDWREIIGLYQLLLRDNPTPVTRLNHAIAVGFSGNPARALTLLDALVTEPALRSYGYLQAARATFLAELGHRDAAVAAYDMALMQTTNAVEAAHLRTKLAALTG</sequence>
<dbReference type="Proteomes" id="UP000612956">
    <property type="component" value="Unassembled WGS sequence"/>
</dbReference>
<dbReference type="RefSeq" id="WP_188827518.1">
    <property type="nucleotide sequence ID" value="NZ_BMMW01000001.1"/>
</dbReference>
<dbReference type="GO" id="GO:0003677">
    <property type="term" value="F:DNA binding"/>
    <property type="evidence" value="ECO:0007669"/>
    <property type="project" value="UniProtKB-KW"/>
</dbReference>
<reference evidence="9" key="2">
    <citation type="submission" date="2020-09" db="EMBL/GenBank/DDBJ databases">
        <authorList>
            <person name="Sun Q."/>
            <person name="Zhou Y."/>
        </authorList>
    </citation>
    <scope>NUCLEOTIDE SEQUENCE</scope>
    <source>
        <strain evidence="9">CGMCC 4.7278</strain>
    </source>
</reference>
<keyword evidence="3" id="KW-0731">Sigma factor</keyword>
<keyword evidence="5" id="KW-0804">Transcription</keyword>
<dbReference type="Pfam" id="PF08281">
    <property type="entry name" value="Sigma70_r4_2"/>
    <property type="match status" value="1"/>
</dbReference>
<feature type="domain" description="DUF6596" evidence="8">
    <location>
        <begin position="188"/>
        <end position="288"/>
    </location>
</feature>
<accession>A0A917QAG4</accession>
<feature type="domain" description="RNA polymerase sigma-70 region 2" evidence="6">
    <location>
        <begin position="21"/>
        <end position="80"/>
    </location>
</feature>
<evidence type="ECO:0000256" key="5">
    <source>
        <dbReference type="ARBA" id="ARBA00023163"/>
    </source>
</evidence>
<dbReference type="GO" id="GO:0006352">
    <property type="term" value="P:DNA-templated transcription initiation"/>
    <property type="evidence" value="ECO:0007669"/>
    <property type="project" value="InterPro"/>
</dbReference>
<evidence type="ECO:0000259" key="8">
    <source>
        <dbReference type="Pfam" id="PF20239"/>
    </source>
</evidence>
<dbReference type="InterPro" id="IPR046531">
    <property type="entry name" value="DUF6596"/>
</dbReference>
<dbReference type="Gene3D" id="1.10.10.10">
    <property type="entry name" value="Winged helix-like DNA-binding domain superfamily/Winged helix DNA-binding domain"/>
    <property type="match status" value="1"/>
</dbReference>
<dbReference type="InterPro" id="IPR011990">
    <property type="entry name" value="TPR-like_helical_dom_sf"/>
</dbReference>
<name>A0A917QAG4_9NOCA</name>
<dbReference type="PANTHER" id="PTHR47756">
    <property type="entry name" value="BLL6612 PROTEIN-RELATED"/>
    <property type="match status" value="1"/>
</dbReference>
<dbReference type="InterPro" id="IPR013249">
    <property type="entry name" value="RNA_pol_sigma70_r4_t2"/>
</dbReference>
<dbReference type="EMBL" id="BMMW01000001">
    <property type="protein sequence ID" value="GGK39579.1"/>
    <property type="molecule type" value="Genomic_DNA"/>
</dbReference>
<dbReference type="AlphaFoldDB" id="A0A917QAG4"/>
<dbReference type="Gene3D" id="1.25.40.10">
    <property type="entry name" value="Tetratricopeptide repeat domain"/>
    <property type="match status" value="1"/>
</dbReference>
<evidence type="ECO:0000256" key="4">
    <source>
        <dbReference type="ARBA" id="ARBA00023125"/>
    </source>
</evidence>
<organism evidence="9 10">
    <name type="scientific">Nocardia camponoti</name>
    <dbReference type="NCBI Taxonomy" id="1616106"/>
    <lineage>
        <taxon>Bacteria</taxon>
        <taxon>Bacillati</taxon>
        <taxon>Actinomycetota</taxon>
        <taxon>Actinomycetes</taxon>
        <taxon>Mycobacteriales</taxon>
        <taxon>Nocardiaceae</taxon>
        <taxon>Nocardia</taxon>
    </lineage>
</organism>
<evidence type="ECO:0000313" key="10">
    <source>
        <dbReference type="Proteomes" id="UP000612956"/>
    </source>
</evidence>
<dbReference type="PANTHER" id="PTHR47756:SF2">
    <property type="entry name" value="BLL6612 PROTEIN"/>
    <property type="match status" value="1"/>
</dbReference>
<dbReference type="SUPFAM" id="SSF88659">
    <property type="entry name" value="Sigma3 and sigma4 domains of RNA polymerase sigma factors"/>
    <property type="match status" value="1"/>
</dbReference>
<reference evidence="9" key="1">
    <citation type="journal article" date="2014" name="Int. J. Syst. Evol. Microbiol.">
        <title>Complete genome sequence of Corynebacterium casei LMG S-19264T (=DSM 44701T), isolated from a smear-ripened cheese.</title>
        <authorList>
            <consortium name="US DOE Joint Genome Institute (JGI-PGF)"/>
            <person name="Walter F."/>
            <person name="Albersmeier A."/>
            <person name="Kalinowski J."/>
            <person name="Ruckert C."/>
        </authorList>
    </citation>
    <scope>NUCLEOTIDE SEQUENCE</scope>
    <source>
        <strain evidence="9">CGMCC 4.7278</strain>
    </source>
</reference>